<comment type="caution">
    <text evidence="3">The sequence shown here is derived from an EMBL/GenBank/DDBJ whole genome shotgun (WGS) entry which is preliminary data.</text>
</comment>
<gene>
    <name evidence="3" type="ORF">FGO68_gene16275</name>
</gene>
<dbReference type="PROSITE" id="PS50056">
    <property type="entry name" value="TYR_PHOSPHATASE_2"/>
    <property type="match status" value="1"/>
</dbReference>
<dbReference type="PROSITE" id="PS50055">
    <property type="entry name" value="TYR_PHOSPHATASE_PTP"/>
    <property type="match status" value="1"/>
</dbReference>
<evidence type="ECO:0000313" key="4">
    <source>
        <dbReference type="Proteomes" id="UP000785679"/>
    </source>
</evidence>
<evidence type="ECO:0000259" key="2">
    <source>
        <dbReference type="PROSITE" id="PS50056"/>
    </source>
</evidence>
<dbReference type="PRINTS" id="PR00700">
    <property type="entry name" value="PRTYPHPHTASE"/>
</dbReference>
<dbReference type="CDD" id="cd00047">
    <property type="entry name" value="PTPc"/>
    <property type="match status" value="1"/>
</dbReference>
<dbReference type="InterPro" id="IPR029021">
    <property type="entry name" value="Prot-tyrosine_phosphatase-like"/>
</dbReference>
<dbReference type="Pfam" id="PF00102">
    <property type="entry name" value="Y_phosphatase"/>
    <property type="match status" value="1"/>
</dbReference>
<dbReference type="InterPro" id="IPR000387">
    <property type="entry name" value="Tyr_Pase_dom"/>
</dbReference>
<feature type="domain" description="Tyrosine-protein phosphatase" evidence="1">
    <location>
        <begin position="76"/>
        <end position="353"/>
    </location>
</feature>
<dbReference type="PANTHER" id="PTHR19134:SF449">
    <property type="entry name" value="TYROSINE-PROTEIN PHOSPHATASE 1"/>
    <property type="match status" value="1"/>
</dbReference>
<evidence type="ECO:0000313" key="3">
    <source>
        <dbReference type="EMBL" id="TNV73906.1"/>
    </source>
</evidence>
<dbReference type="GO" id="GO:0004725">
    <property type="term" value="F:protein tyrosine phosphatase activity"/>
    <property type="evidence" value="ECO:0007669"/>
    <property type="project" value="InterPro"/>
</dbReference>
<organism evidence="3 4">
    <name type="scientific">Halteria grandinella</name>
    <dbReference type="NCBI Taxonomy" id="5974"/>
    <lineage>
        <taxon>Eukaryota</taxon>
        <taxon>Sar</taxon>
        <taxon>Alveolata</taxon>
        <taxon>Ciliophora</taxon>
        <taxon>Intramacronucleata</taxon>
        <taxon>Spirotrichea</taxon>
        <taxon>Stichotrichia</taxon>
        <taxon>Sporadotrichida</taxon>
        <taxon>Halteriidae</taxon>
        <taxon>Halteria</taxon>
    </lineage>
</organism>
<evidence type="ECO:0008006" key="5">
    <source>
        <dbReference type="Google" id="ProtNLM"/>
    </source>
</evidence>
<proteinExistence type="predicted"/>
<dbReference type="EMBL" id="RRYP01017862">
    <property type="protein sequence ID" value="TNV73906.1"/>
    <property type="molecule type" value="Genomic_DNA"/>
</dbReference>
<dbReference type="SUPFAM" id="SSF52799">
    <property type="entry name" value="(Phosphotyrosine protein) phosphatases II"/>
    <property type="match status" value="1"/>
</dbReference>
<dbReference type="Proteomes" id="UP000785679">
    <property type="component" value="Unassembled WGS sequence"/>
</dbReference>
<feature type="domain" description="Tyrosine specific protein phosphatases" evidence="2">
    <location>
        <begin position="261"/>
        <end position="344"/>
    </location>
</feature>
<dbReference type="SMART" id="SM00404">
    <property type="entry name" value="PTPc_motif"/>
    <property type="match status" value="1"/>
</dbReference>
<dbReference type="InterPro" id="IPR016130">
    <property type="entry name" value="Tyr_Pase_AS"/>
</dbReference>
<sequence>MVESASKATSQVGGAAEMLGGTGITLDNVKLASHQLSGPHNDQDASYAAVVENDILHLEQEFAVSKFKDGFKKPDLNAEFSLIDQLTYLKQHKARFNKDPAVDHLNRYTDILPFNDTRVILKSRDGMPTVDTYINANFVNSALGNDKKLICAQGPKSNTVDHFWRMVSEQNVTLIVSVCRLEEGGRPKCHKYWPETSSDPALNKLLVTPGLSVKMVSARSLGSTLQERTFQVTLDGQTMTTKQLNYVGWPDHGVPTGASIDDFQLMLNELIHMILNSDPTAKAIIHCSAGIGRTGTTASLSSLLINVASQLNQGIADPKISVFSTVRRLREQRFSMVQMPEQYVFIYQFLQYWLKQKKLIQ</sequence>
<protein>
    <recommendedName>
        <fullName evidence="5">Protein tyrosine phosphatase</fullName>
    </recommendedName>
</protein>
<dbReference type="Gene3D" id="3.90.190.10">
    <property type="entry name" value="Protein tyrosine phosphatase superfamily"/>
    <property type="match status" value="1"/>
</dbReference>
<dbReference type="InterPro" id="IPR000242">
    <property type="entry name" value="PTP_cat"/>
</dbReference>
<keyword evidence="4" id="KW-1185">Reference proteome</keyword>
<reference evidence="3" key="1">
    <citation type="submission" date="2019-06" db="EMBL/GenBank/DDBJ databases">
        <authorList>
            <person name="Zheng W."/>
        </authorList>
    </citation>
    <scope>NUCLEOTIDE SEQUENCE</scope>
    <source>
        <strain evidence="3">QDHG01</strain>
    </source>
</reference>
<dbReference type="AlphaFoldDB" id="A0A8J8NF40"/>
<dbReference type="PANTHER" id="PTHR19134">
    <property type="entry name" value="RECEPTOR-TYPE TYROSINE-PROTEIN PHOSPHATASE"/>
    <property type="match status" value="1"/>
</dbReference>
<dbReference type="PROSITE" id="PS00383">
    <property type="entry name" value="TYR_PHOSPHATASE_1"/>
    <property type="match status" value="1"/>
</dbReference>
<dbReference type="InterPro" id="IPR003595">
    <property type="entry name" value="Tyr_Pase_cat"/>
</dbReference>
<name>A0A8J8NF40_HALGN</name>
<dbReference type="SMART" id="SM00194">
    <property type="entry name" value="PTPc"/>
    <property type="match status" value="1"/>
</dbReference>
<accession>A0A8J8NF40</accession>
<dbReference type="OrthoDB" id="282898at2759"/>
<dbReference type="InterPro" id="IPR050348">
    <property type="entry name" value="Protein-Tyr_Phosphatase"/>
</dbReference>
<evidence type="ECO:0000259" key="1">
    <source>
        <dbReference type="PROSITE" id="PS50055"/>
    </source>
</evidence>